<sequence>MGDAIFQKNILVAAIPVAALRIVVALIKAANQPTRVSVGAHFSGLKRASSFVRFVGHATQASTANLFVSPQAKYLETIGELVSQLDESDWHEF</sequence>
<evidence type="ECO:0000313" key="1">
    <source>
        <dbReference type="EMBL" id="RDJ01945.1"/>
    </source>
</evidence>
<dbReference type="EMBL" id="NAAC01000049">
    <property type="protein sequence ID" value="RDJ01945.1"/>
    <property type="molecule type" value="Genomic_DNA"/>
</dbReference>
<dbReference type="Proteomes" id="UP000254939">
    <property type="component" value="Unassembled WGS sequence"/>
</dbReference>
<accession>A0A370KE75</accession>
<comment type="caution">
    <text evidence="1">The sequence shown here is derived from an EMBL/GenBank/DDBJ whole genome shotgun (WGS) entry which is preliminary data.</text>
</comment>
<organism evidence="1 2">
    <name type="scientific">Rhizobium grahamii</name>
    <dbReference type="NCBI Taxonomy" id="1120045"/>
    <lineage>
        <taxon>Bacteria</taxon>
        <taxon>Pseudomonadati</taxon>
        <taxon>Pseudomonadota</taxon>
        <taxon>Alphaproteobacteria</taxon>
        <taxon>Hyphomicrobiales</taxon>
        <taxon>Rhizobiaceae</taxon>
        <taxon>Rhizobium/Agrobacterium group</taxon>
        <taxon>Rhizobium</taxon>
    </lineage>
</organism>
<dbReference type="AlphaFoldDB" id="A0A370KE75"/>
<gene>
    <name evidence="1" type="ORF">B5K06_32715</name>
</gene>
<proteinExistence type="predicted"/>
<protein>
    <submittedName>
        <fullName evidence="1">Uncharacterized protein</fullName>
    </submittedName>
</protein>
<name>A0A370KE75_9HYPH</name>
<reference evidence="1 2" key="1">
    <citation type="submission" date="2017-03" db="EMBL/GenBank/DDBJ databases">
        <title>Genome analysis of Rhizobial strains effectives or ineffectives for nitrogen fixation isolated from bean seeds.</title>
        <authorList>
            <person name="Peralta H."/>
            <person name="Aguilar-Vera A."/>
            <person name="Mora Y."/>
            <person name="Vargas-Lagunas C."/>
            <person name="Girard L."/>
            <person name="Mora J."/>
        </authorList>
    </citation>
    <scope>NUCLEOTIDE SEQUENCE [LARGE SCALE GENOMIC DNA]</scope>
    <source>
        <strain evidence="1 2">CCGM3</strain>
    </source>
</reference>
<evidence type="ECO:0000313" key="2">
    <source>
        <dbReference type="Proteomes" id="UP000254939"/>
    </source>
</evidence>